<gene>
    <name evidence="1" type="ORF">M9Y10_034125</name>
</gene>
<evidence type="ECO:0000313" key="2">
    <source>
        <dbReference type="Proteomes" id="UP001470230"/>
    </source>
</evidence>
<dbReference type="Proteomes" id="UP001470230">
    <property type="component" value="Unassembled WGS sequence"/>
</dbReference>
<accession>A0ABR2KE21</accession>
<organism evidence="1 2">
    <name type="scientific">Tritrichomonas musculus</name>
    <dbReference type="NCBI Taxonomy" id="1915356"/>
    <lineage>
        <taxon>Eukaryota</taxon>
        <taxon>Metamonada</taxon>
        <taxon>Parabasalia</taxon>
        <taxon>Tritrichomonadida</taxon>
        <taxon>Tritrichomonadidae</taxon>
        <taxon>Tritrichomonas</taxon>
    </lineage>
</organism>
<comment type="caution">
    <text evidence="1">The sequence shown here is derived from an EMBL/GenBank/DDBJ whole genome shotgun (WGS) entry which is preliminary data.</text>
</comment>
<proteinExistence type="predicted"/>
<name>A0ABR2KE21_9EUKA</name>
<evidence type="ECO:0000313" key="1">
    <source>
        <dbReference type="EMBL" id="KAK8889379.1"/>
    </source>
</evidence>
<reference evidence="1 2" key="1">
    <citation type="submission" date="2024-04" db="EMBL/GenBank/DDBJ databases">
        <title>Tritrichomonas musculus Genome.</title>
        <authorList>
            <person name="Alves-Ferreira E."/>
            <person name="Grigg M."/>
            <person name="Lorenzi H."/>
            <person name="Galac M."/>
        </authorList>
    </citation>
    <scope>NUCLEOTIDE SEQUENCE [LARGE SCALE GENOMIC DNA]</scope>
    <source>
        <strain evidence="1 2">EAF2021</strain>
    </source>
</reference>
<dbReference type="EMBL" id="JAPFFF010000005">
    <property type="protein sequence ID" value="KAK8889379.1"/>
    <property type="molecule type" value="Genomic_DNA"/>
</dbReference>
<keyword evidence="2" id="KW-1185">Reference proteome</keyword>
<protein>
    <recommendedName>
        <fullName evidence="3">Protein kinase domain-containing protein</fullName>
    </recommendedName>
</protein>
<evidence type="ECO:0008006" key="3">
    <source>
        <dbReference type="Google" id="ProtNLM"/>
    </source>
</evidence>
<sequence>MDEKAFNYEDEKYHKIIDNIGESFTSIIYKIIDTKTQKVMRKNVLKCDSEQVTFKDLQNAIKEFEFLHPCICYAIGINPSERNPDSDDKESPTVALFLEFADCKLADCQKKKKKSGIAH</sequence>